<gene>
    <name evidence="8" type="ORF">GJR95_37810</name>
</gene>
<keyword evidence="2" id="KW-1003">Cell membrane</keyword>
<evidence type="ECO:0000313" key="8">
    <source>
        <dbReference type="EMBL" id="QHW00433.1"/>
    </source>
</evidence>
<feature type="domain" description="ABC3 transporter permease C-terminal" evidence="7">
    <location>
        <begin position="488"/>
        <end position="601"/>
    </location>
</feature>
<feature type="transmembrane region" description="Helical" evidence="6">
    <location>
        <begin position="237"/>
        <end position="261"/>
    </location>
</feature>
<accession>A0A6P1W7S7</accession>
<sequence>MKFDVLVSSSSLKGLYAENRINDRSQDWKNTNECFTYVLVKEKVNQDQVQTMLTGLVKSNYAGLADFKTFRFIGQKLTDVTPGRITGNPNSYCLPAAGYSVLEFLSLIILILACFNYSSLSVSRALTRSKEIGVRKTTGASRKSLIFQFLSESIITVMFSLAVAVLLLFFITSAFKGLWINTYLNFNLTVNVKVVAIIIGLVLLIGLAAGLYPAFYLSKLNPVGAIKNKPGGAGHSWLKQALSVSQFTVSFFFITTALLLFNQFRHFLDFDYGFQSENIINCKLQGNDYQKVRQAFSTVPGVADLSACDILPSTGEGNGIGLRAIGTQEDYRPFGMIQADTNFINNLTIKLIEGKNLPVSHHVETNGILLNEAAMHELGYYYPAEVIGKVFETDNGKQKAEVVGVVRDFRYKLLVEQDHIGPMVLQNKEEFMYANVKVSSRDQTQTLAGLARKWKQIDPVHSFRYEFYSDQLRSTHSAILDMVSILAFMTLLAIVIACLGLLGMVVYSVERKAKEVGVRKIFGAGNLTILLLLSKGFLKVILISVFVGAPLSYFLNQLWLEKLPNRVAFGWETIVVSTIILSTLGLFTIGSQAIKAAFMNPLKSLRMD</sequence>
<proteinExistence type="predicted"/>
<evidence type="ECO:0000259" key="7">
    <source>
        <dbReference type="Pfam" id="PF02687"/>
    </source>
</evidence>
<feature type="transmembrane region" description="Helical" evidence="6">
    <location>
        <begin position="147"/>
        <end position="175"/>
    </location>
</feature>
<dbReference type="GO" id="GO:0005886">
    <property type="term" value="C:plasma membrane"/>
    <property type="evidence" value="ECO:0007669"/>
    <property type="project" value="UniProtKB-SubCell"/>
</dbReference>
<dbReference type="GO" id="GO:0022857">
    <property type="term" value="F:transmembrane transporter activity"/>
    <property type="evidence" value="ECO:0007669"/>
    <property type="project" value="TreeGrafter"/>
</dbReference>
<dbReference type="Pfam" id="PF02687">
    <property type="entry name" value="FtsX"/>
    <property type="match status" value="2"/>
</dbReference>
<feature type="transmembrane region" description="Helical" evidence="6">
    <location>
        <begin position="195"/>
        <end position="217"/>
    </location>
</feature>
<evidence type="ECO:0000256" key="6">
    <source>
        <dbReference type="SAM" id="Phobius"/>
    </source>
</evidence>
<protein>
    <submittedName>
        <fullName evidence="8">FtsX-like permease family protein</fullName>
    </submittedName>
</protein>
<feature type="transmembrane region" description="Helical" evidence="6">
    <location>
        <begin position="527"/>
        <end position="554"/>
    </location>
</feature>
<dbReference type="InterPro" id="IPR050250">
    <property type="entry name" value="Macrolide_Exporter_MacB"/>
</dbReference>
<dbReference type="InterPro" id="IPR003838">
    <property type="entry name" value="ABC3_permease_C"/>
</dbReference>
<dbReference type="Proteomes" id="UP000464577">
    <property type="component" value="Chromosome"/>
</dbReference>
<feature type="transmembrane region" description="Helical" evidence="6">
    <location>
        <begin position="482"/>
        <end position="507"/>
    </location>
</feature>
<evidence type="ECO:0000256" key="1">
    <source>
        <dbReference type="ARBA" id="ARBA00004651"/>
    </source>
</evidence>
<feature type="domain" description="ABC3 transporter permease C-terminal" evidence="7">
    <location>
        <begin position="104"/>
        <end position="222"/>
    </location>
</feature>
<comment type="subcellular location">
    <subcellularLocation>
        <location evidence="1">Cell membrane</location>
        <topology evidence="1">Multi-pass membrane protein</topology>
    </subcellularLocation>
</comment>
<evidence type="ECO:0000256" key="2">
    <source>
        <dbReference type="ARBA" id="ARBA00022475"/>
    </source>
</evidence>
<dbReference type="KEGG" id="senf:GJR95_37810"/>
<feature type="transmembrane region" description="Helical" evidence="6">
    <location>
        <begin position="574"/>
        <end position="598"/>
    </location>
</feature>
<keyword evidence="3 6" id="KW-0812">Transmembrane</keyword>
<dbReference type="AlphaFoldDB" id="A0A6P1W7S7"/>
<evidence type="ECO:0000256" key="5">
    <source>
        <dbReference type="ARBA" id="ARBA00023136"/>
    </source>
</evidence>
<dbReference type="PANTHER" id="PTHR30572">
    <property type="entry name" value="MEMBRANE COMPONENT OF TRANSPORTER-RELATED"/>
    <property type="match status" value="1"/>
</dbReference>
<dbReference type="EMBL" id="CP045997">
    <property type="protein sequence ID" value="QHW00433.1"/>
    <property type="molecule type" value="Genomic_DNA"/>
</dbReference>
<evidence type="ECO:0000256" key="3">
    <source>
        <dbReference type="ARBA" id="ARBA00022692"/>
    </source>
</evidence>
<dbReference type="PANTHER" id="PTHR30572:SF18">
    <property type="entry name" value="ABC-TYPE MACROLIDE FAMILY EXPORT SYSTEM PERMEASE COMPONENT 2"/>
    <property type="match status" value="1"/>
</dbReference>
<keyword evidence="5 6" id="KW-0472">Membrane</keyword>
<dbReference type="RefSeq" id="WP_162390824.1">
    <property type="nucleotide sequence ID" value="NZ_CP045997.1"/>
</dbReference>
<name>A0A6P1W7S7_9BACT</name>
<feature type="transmembrane region" description="Helical" evidence="6">
    <location>
        <begin position="104"/>
        <end position="126"/>
    </location>
</feature>
<reference evidence="8 9" key="1">
    <citation type="submission" date="2019-11" db="EMBL/GenBank/DDBJ databases">
        <title>Spirosoma endbachense sp. nov., isolated from a natural salt meadow.</title>
        <authorList>
            <person name="Rojas J."/>
            <person name="Ambika Manirajan B."/>
            <person name="Ratering S."/>
            <person name="Suarez C."/>
            <person name="Geissler-Plaum R."/>
            <person name="Schnell S."/>
        </authorList>
    </citation>
    <scope>NUCLEOTIDE SEQUENCE [LARGE SCALE GENOMIC DNA]</scope>
    <source>
        <strain evidence="8 9">I-24</strain>
    </source>
</reference>
<keyword evidence="4 6" id="KW-1133">Transmembrane helix</keyword>
<organism evidence="8 9">
    <name type="scientific">Spirosoma endbachense</name>
    <dbReference type="NCBI Taxonomy" id="2666025"/>
    <lineage>
        <taxon>Bacteria</taxon>
        <taxon>Pseudomonadati</taxon>
        <taxon>Bacteroidota</taxon>
        <taxon>Cytophagia</taxon>
        <taxon>Cytophagales</taxon>
        <taxon>Cytophagaceae</taxon>
        <taxon>Spirosoma</taxon>
    </lineage>
</organism>
<evidence type="ECO:0000313" key="9">
    <source>
        <dbReference type="Proteomes" id="UP000464577"/>
    </source>
</evidence>
<keyword evidence="9" id="KW-1185">Reference proteome</keyword>
<evidence type="ECO:0000256" key="4">
    <source>
        <dbReference type="ARBA" id="ARBA00022989"/>
    </source>
</evidence>